<keyword evidence="6" id="KW-0119">Carbohydrate metabolism</keyword>
<dbReference type="InterPro" id="IPR001754">
    <property type="entry name" value="OMPdeCOase_dom"/>
</dbReference>
<dbReference type="SUPFAM" id="SSF51366">
    <property type="entry name" value="Ribulose-phoshate binding barrel"/>
    <property type="match status" value="1"/>
</dbReference>
<proteinExistence type="inferred from homology"/>
<comment type="similarity">
    <text evidence="3">Belongs to the HPS/KGPDC family. HPS subfamily.</text>
</comment>
<dbReference type="CDD" id="cd16841">
    <property type="entry name" value="RraA_family"/>
    <property type="match status" value="1"/>
</dbReference>
<evidence type="ECO:0000256" key="2">
    <source>
        <dbReference type="ARBA" id="ARBA00005014"/>
    </source>
</evidence>
<accession>A0A941W671</accession>
<dbReference type="Pfam" id="PF00215">
    <property type="entry name" value="OMPdecase"/>
    <property type="match status" value="1"/>
</dbReference>
<dbReference type="InterPro" id="IPR017553">
    <property type="entry name" value="3-hexulose-6-phosphate_synth"/>
</dbReference>
<evidence type="ECO:0000313" key="10">
    <source>
        <dbReference type="Proteomes" id="UP000722750"/>
    </source>
</evidence>
<dbReference type="InterPro" id="IPR013785">
    <property type="entry name" value="Aldolase_TIM"/>
</dbReference>
<evidence type="ECO:0000256" key="1">
    <source>
        <dbReference type="ARBA" id="ARBA00000718"/>
    </source>
</evidence>
<dbReference type="PANTHER" id="PTHR35039:SF3">
    <property type="entry name" value="3-KETO-L-GULONATE-6-PHOSPHATE DECARBOXYLASE SGBH-RELATED"/>
    <property type="match status" value="1"/>
</dbReference>
<dbReference type="GO" id="GO:0043801">
    <property type="term" value="F:hexulose-6-phosphate synthase activity"/>
    <property type="evidence" value="ECO:0007669"/>
    <property type="project" value="UniProtKB-EC"/>
</dbReference>
<dbReference type="PANTHER" id="PTHR35039">
    <property type="entry name" value="3-KETO-L-GULONATE-6-PHOSPHATE DECARBOXYLASE SGBH-RELATED"/>
    <property type="match status" value="1"/>
</dbReference>
<evidence type="ECO:0000256" key="3">
    <source>
        <dbReference type="ARBA" id="ARBA00006350"/>
    </source>
</evidence>
<keyword evidence="7" id="KW-0479">Metal-binding</keyword>
<dbReference type="FunFam" id="3.20.20.70:FF:000022">
    <property type="entry name" value="3-keto-L-gulonate-6-phosphate decarboxylase UlaD"/>
    <property type="match status" value="1"/>
</dbReference>
<comment type="cofactor">
    <cofactor evidence="7">
        <name>Mg(2+)</name>
        <dbReference type="ChEBI" id="CHEBI:18420"/>
    </cofactor>
</comment>
<dbReference type="CDD" id="cd04726">
    <property type="entry name" value="KGPDC_HPS"/>
    <property type="match status" value="1"/>
</dbReference>
<dbReference type="InterPro" id="IPR036704">
    <property type="entry name" value="RraA/RraA-like_sf"/>
</dbReference>
<evidence type="ECO:0000259" key="8">
    <source>
        <dbReference type="SMART" id="SM00934"/>
    </source>
</evidence>
<name>A0A941W671_9BACT</name>
<dbReference type="NCBIfam" id="TIGR03128">
    <property type="entry name" value="RuMP_HxlA"/>
    <property type="match status" value="1"/>
</dbReference>
<dbReference type="GO" id="GO:0004590">
    <property type="term" value="F:orotidine-5'-phosphate decarboxylase activity"/>
    <property type="evidence" value="ECO:0007669"/>
    <property type="project" value="InterPro"/>
</dbReference>
<organism evidence="9 10">
    <name type="scientific">Candidatus Scalindua arabica</name>
    <dbReference type="NCBI Taxonomy" id="1127984"/>
    <lineage>
        <taxon>Bacteria</taxon>
        <taxon>Pseudomonadati</taxon>
        <taxon>Planctomycetota</taxon>
        <taxon>Candidatus Brocadiia</taxon>
        <taxon>Candidatus Brocadiales</taxon>
        <taxon>Candidatus Scalinduaceae</taxon>
        <taxon>Candidatus Scalindua</taxon>
    </lineage>
</organism>
<dbReference type="SUPFAM" id="SSF89562">
    <property type="entry name" value="RraA-like"/>
    <property type="match status" value="1"/>
</dbReference>
<evidence type="ECO:0000313" key="9">
    <source>
        <dbReference type="EMBL" id="MBS1259626.1"/>
    </source>
</evidence>
<dbReference type="Gene3D" id="3.20.20.70">
    <property type="entry name" value="Aldolase class I"/>
    <property type="match status" value="1"/>
</dbReference>
<comment type="catalytic activity">
    <reaction evidence="1">
        <text>D-ribulose 5-phosphate + formaldehyde = D-arabino-hex-3-ulose 6-phosphate</text>
        <dbReference type="Rhea" id="RHEA:25201"/>
        <dbReference type="ChEBI" id="CHEBI:16842"/>
        <dbReference type="ChEBI" id="CHEBI:58121"/>
        <dbReference type="ChEBI" id="CHEBI:58542"/>
        <dbReference type="EC" id="4.1.2.43"/>
    </reaction>
</comment>
<dbReference type="Proteomes" id="UP000722750">
    <property type="component" value="Unassembled WGS sequence"/>
</dbReference>
<keyword evidence="7" id="KW-0460">Magnesium</keyword>
<dbReference type="GO" id="GO:0019854">
    <property type="term" value="P:L-ascorbic acid catabolic process"/>
    <property type="evidence" value="ECO:0007669"/>
    <property type="project" value="TreeGrafter"/>
</dbReference>
<dbReference type="EC" id="4.1.2.43" evidence="4"/>
<feature type="binding site" evidence="7">
    <location>
        <position position="333"/>
    </location>
    <ligand>
        <name>Mg(2+)</name>
        <dbReference type="ChEBI" id="CHEBI:18420"/>
    </ligand>
</feature>
<sequence length="434" mass="46629">MNINLDTPILQLALDFINLRRAVKVAREAVDAGVEWVEAGTPLIKSEGLDSVRTLRKEFPTTTIVADMKTMDAGRLEMETAAKAGADIAVVMGSAPDSTIKECISAGQNYGIKVEVDFLGVADCVERAMDVEEWGADYIGVHTAIDEQMLGNDPFKRLSEICSKVKIPVAVAGGINSETAADAVNAGAKIIVVGGAISKATDIKTATTNLKKAISNRERITADLFKRTADDNIYKILEKVSTANISDGSHRLKGITGLKCISLETKMIGQAVTVRTYPGDWAKTVEAIDRAEKGNIIVIDSGGVGPAVWGELATHSAIQKKLGGVVVNGAVRDSSEIRKLKFPTFAKLVIPNAGEPKGFGEIGISLNISGITINNGDWIVGDSDGLIVMPRREAKEMANHAMDWLEKENRIREEISQGKTSLGEVMEILKWTKK</sequence>
<dbReference type="GO" id="GO:0046872">
    <property type="term" value="F:metal ion binding"/>
    <property type="evidence" value="ECO:0007669"/>
    <property type="project" value="UniProtKB-KW"/>
</dbReference>
<evidence type="ECO:0000256" key="6">
    <source>
        <dbReference type="ARBA" id="ARBA00023277"/>
    </source>
</evidence>
<feature type="binding site" evidence="7">
    <location>
        <begin position="310"/>
        <end position="313"/>
    </location>
    <ligand>
        <name>substrate</name>
    </ligand>
</feature>
<comment type="caution">
    <text evidence="9">The sequence shown here is derived from an EMBL/GenBank/DDBJ whole genome shotgun (WGS) entry which is preliminary data.</text>
</comment>
<dbReference type="InterPro" id="IPR041710">
    <property type="entry name" value="HPS/KGPDC"/>
</dbReference>
<dbReference type="SMART" id="SM00934">
    <property type="entry name" value="OMPdecase"/>
    <property type="match status" value="1"/>
</dbReference>
<reference evidence="9" key="1">
    <citation type="journal article" date="2021" name="ISME J.">
        <title>Fine-scale metabolic discontinuity in a stratified prokaryote microbiome of a Red Sea deep halocline.</title>
        <authorList>
            <person name="Michoud G."/>
            <person name="Ngugi D.K."/>
            <person name="Barozzi A."/>
            <person name="Merlino G."/>
            <person name="Calleja M.L."/>
            <person name="Delgado-Huertas A."/>
            <person name="Moran X.A.G."/>
            <person name="Daffonchio D."/>
        </authorList>
    </citation>
    <scope>NUCLEOTIDE SEQUENCE</scope>
    <source>
        <strain evidence="9">SuakinDeep_MAG55_1</strain>
    </source>
</reference>
<evidence type="ECO:0000256" key="4">
    <source>
        <dbReference type="ARBA" id="ARBA00012890"/>
    </source>
</evidence>
<comment type="pathway">
    <text evidence="2">One-carbon metabolism; formaldehyde assimilation via RuMP pathway; D-fructose 6-phosphate from D-ribulose 5-phosphate and formaldehyde: step 1/2.</text>
</comment>
<dbReference type="Pfam" id="PF03737">
    <property type="entry name" value="RraA-like"/>
    <property type="match status" value="1"/>
</dbReference>
<dbReference type="InterPro" id="IPR017120">
    <property type="entry name" value="Bifunct_HPS/DMK_prd"/>
</dbReference>
<gene>
    <name evidence="9" type="ORF">MAG551_02700</name>
</gene>
<dbReference type="Gene3D" id="3.50.30.40">
    <property type="entry name" value="Ribonuclease E inhibitor RraA/RraA-like"/>
    <property type="match status" value="1"/>
</dbReference>
<dbReference type="GO" id="GO:0006207">
    <property type="term" value="P:'de novo' pyrimidine nucleobase biosynthetic process"/>
    <property type="evidence" value="ECO:0007669"/>
    <property type="project" value="InterPro"/>
</dbReference>
<keyword evidence="5" id="KW-0456">Lyase</keyword>
<dbReference type="PIRSF" id="PIRSF037137">
    <property type="entry name" value="HPS_DMK_prd"/>
    <property type="match status" value="1"/>
</dbReference>
<dbReference type="InterPro" id="IPR011060">
    <property type="entry name" value="RibuloseP-bd_barrel"/>
</dbReference>
<dbReference type="GO" id="GO:0033982">
    <property type="term" value="F:3-dehydro-L-gulonate-6-phosphate decarboxylase activity"/>
    <property type="evidence" value="ECO:0007669"/>
    <property type="project" value="TreeGrafter"/>
</dbReference>
<evidence type="ECO:0000256" key="7">
    <source>
        <dbReference type="PIRSR" id="PIRSR605493-1"/>
    </source>
</evidence>
<feature type="domain" description="Orotidine 5'-phosphate decarboxylase" evidence="8">
    <location>
        <begin position="9"/>
        <end position="210"/>
    </location>
</feature>
<dbReference type="EMBL" id="JAANXD010000100">
    <property type="protein sequence ID" value="MBS1259626.1"/>
    <property type="molecule type" value="Genomic_DNA"/>
</dbReference>
<feature type="binding site" evidence="7">
    <location>
        <position position="332"/>
    </location>
    <ligand>
        <name>substrate</name>
    </ligand>
</feature>
<protein>
    <recommendedName>
        <fullName evidence="4">3-hexulose-6-phosphate synthase</fullName>
        <ecNumber evidence="4">4.1.2.43</ecNumber>
    </recommendedName>
</protein>
<dbReference type="InterPro" id="IPR005493">
    <property type="entry name" value="RraA/RraA-like"/>
</dbReference>
<dbReference type="AlphaFoldDB" id="A0A941W671"/>
<evidence type="ECO:0000256" key="5">
    <source>
        <dbReference type="ARBA" id="ARBA00023239"/>
    </source>
</evidence>